<accession>A0A964UZE5</accession>
<comment type="caution">
    <text evidence="1">The sequence shown here is derived from an EMBL/GenBank/DDBJ whole genome shotgun (WGS) entry which is preliminary data.</text>
</comment>
<sequence length="124" mass="14311">MNTLKTTMSKIAQIEQPERTDLAKHEVELANINQLVKLVDSAEKTLKQFNSLYDQVDKLKPQIIKAGDEIVNLQKEMNMMAGTFEKQFSELGLKFSDYPEYKRVSNFMSTSRMVGDMTRMIKQV</sequence>
<evidence type="ECO:0000313" key="2">
    <source>
        <dbReference type="Proteomes" id="UP000713222"/>
    </source>
</evidence>
<dbReference type="EMBL" id="RGET01000189">
    <property type="protein sequence ID" value="NBN88602.1"/>
    <property type="molecule type" value="Genomic_DNA"/>
</dbReference>
<dbReference type="Proteomes" id="UP000713222">
    <property type="component" value="Unassembled WGS sequence"/>
</dbReference>
<name>A0A964UZE5_9PROT</name>
<dbReference type="AlphaFoldDB" id="A0A964UZE5"/>
<gene>
    <name evidence="1" type="ORF">EBV32_05905</name>
</gene>
<proteinExistence type="predicted"/>
<evidence type="ECO:0000313" key="1">
    <source>
        <dbReference type="EMBL" id="NBN88602.1"/>
    </source>
</evidence>
<organism evidence="1 2">
    <name type="scientific">Candidatus Fonsibacter lacus</name>
    <dbReference type="NCBI Taxonomy" id="2576439"/>
    <lineage>
        <taxon>Bacteria</taxon>
        <taxon>Pseudomonadati</taxon>
        <taxon>Pseudomonadota</taxon>
        <taxon>Alphaproteobacteria</taxon>
        <taxon>Candidatus Pelagibacterales</taxon>
        <taxon>Candidatus Pelagibacterales incertae sedis</taxon>
        <taxon>Candidatus Fonsibacter</taxon>
    </lineage>
</organism>
<reference evidence="1" key="1">
    <citation type="submission" date="2018-10" db="EMBL/GenBank/DDBJ databases">
        <title>Iterative Subtractive Binning of Freshwater Chronoseries Metagenomes Recovers Nearly Complete Genomes from over Four Hundred Novel Species.</title>
        <authorList>
            <person name="Rodriguez-R L.M."/>
            <person name="Tsementzi D."/>
            <person name="Luo C."/>
            <person name="Konstantinidis K.T."/>
        </authorList>
    </citation>
    <scope>NUCLEOTIDE SEQUENCE</scope>
    <source>
        <strain evidence="1">WB7_6_001</strain>
    </source>
</reference>
<protein>
    <submittedName>
        <fullName evidence="1">Uncharacterized protein</fullName>
    </submittedName>
</protein>